<dbReference type="Gene3D" id="3.30.450.40">
    <property type="match status" value="1"/>
</dbReference>
<dbReference type="EMBL" id="BAABCX010000003">
    <property type="protein sequence ID" value="GAA3542537.1"/>
    <property type="molecule type" value="Genomic_DNA"/>
</dbReference>
<evidence type="ECO:0000313" key="2">
    <source>
        <dbReference type="EMBL" id="GAA3542537.1"/>
    </source>
</evidence>
<keyword evidence="1" id="KW-0175">Coiled coil</keyword>
<dbReference type="InterPro" id="IPR007435">
    <property type="entry name" value="DUF484"/>
</dbReference>
<dbReference type="RefSeq" id="WP_344958121.1">
    <property type="nucleotide sequence ID" value="NZ_BAABCX010000003.1"/>
</dbReference>
<sequence>MSDGTLLDDTELDETQVADYLRDRPDFFLRHRTLLEQLRLPHQQKGSVSLVEARLERQRQRIQALEEEITGLMTVAGENERIFRVYVDLFPRLFACSSLSQLERLLARTFQQLRLSAIVLVIDPRWRPGPSVLSGEQLERLYRERLVNRDIYLGRLGKDEKQRLFGDAMVSSCALVRLGARGEQGLLAFGSVDAGHYGAEKDTLFLSQLADVVSLLLPRLVVDDRP</sequence>
<organism evidence="2 3">
    <name type="scientific">Zobellella aerophila</name>
    <dbReference type="NCBI Taxonomy" id="870480"/>
    <lineage>
        <taxon>Bacteria</taxon>
        <taxon>Pseudomonadati</taxon>
        <taxon>Pseudomonadota</taxon>
        <taxon>Gammaproteobacteria</taxon>
        <taxon>Aeromonadales</taxon>
        <taxon>Aeromonadaceae</taxon>
        <taxon>Zobellella</taxon>
    </lineage>
</organism>
<dbReference type="Pfam" id="PF04340">
    <property type="entry name" value="DUF484"/>
    <property type="match status" value="1"/>
</dbReference>
<dbReference type="InterPro" id="IPR029016">
    <property type="entry name" value="GAF-like_dom_sf"/>
</dbReference>
<protein>
    <submittedName>
        <fullName evidence="2">DUF484 family protein</fullName>
    </submittedName>
</protein>
<gene>
    <name evidence="2" type="ORF">GCM10022394_23080</name>
</gene>
<dbReference type="Proteomes" id="UP001500795">
    <property type="component" value="Unassembled WGS sequence"/>
</dbReference>
<accession>A0ABP6VXK9</accession>
<evidence type="ECO:0000256" key="1">
    <source>
        <dbReference type="SAM" id="Coils"/>
    </source>
</evidence>
<proteinExistence type="predicted"/>
<comment type="caution">
    <text evidence="2">The sequence shown here is derived from an EMBL/GenBank/DDBJ whole genome shotgun (WGS) entry which is preliminary data.</text>
</comment>
<dbReference type="PANTHER" id="PTHR38765:SF1">
    <property type="entry name" value="DUF484 DOMAIN-CONTAINING PROTEIN"/>
    <property type="match status" value="1"/>
</dbReference>
<reference evidence="3" key="1">
    <citation type="journal article" date="2019" name="Int. J. Syst. Evol. Microbiol.">
        <title>The Global Catalogue of Microorganisms (GCM) 10K type strain sequencing project: providing services to taxonomists for standard genome sequencing and annotation.</title>
        <authorList>
            <consortium name="The Broad Institute Genomics Platform"/>
            <consortium name="The Broad Institute Genome Sequencing Center for Infectious Disease"/>
            <person name="Wu L."/>
            <person name="Ma J."/>
        </authorList>
    </citation>
    <scope>NUCLEOTIDE SEQUENCE [LARGE SCALE GENOMIC DNA]</scope>
    <source>
        <strain evidence="3">JCM 17110</strain>
    </source>
</reference>
<feature type="coiled-coil region" evidence="1">
    <location>
        <begin position="48"/>
        <end position="75"/>
    </location>
</feature>
<dbReference type="PANTHER" id="PTHR38765">
    <property type="entry name" value="DUF484 DOMAIN-CONTAINING PROTEIN"/>
    <property type="match status" value="1"/>
</dbReference>
<evidence type="ECO:0000313" key="3">
    <source>
        <dbReference type="Proteomes" id="UP001500795"/>
    </source>
</evidence>
<name>A0ABP6VXK9_9GAMM</name>
<keyword evidence="3" id="KW-1185">Reference proteome</keyword>